<dbReference type="InterPro" id="IPR005111">
    <property type="entry name" value="MoeA_C_domain_IV"/>
</dbReference>
<dbReference type="Gene3D" id="2.170.190.11">
    <property type="entry name" value="Molybdopterin biosynthesis moea protein, domain 3"/>
    <property type="match status" value="1"/>
</dbReference>
<keyword evidence="6" id="KW-0479">Metal-binding</keyword>
<dbReference type="PANTHER" id="PTHR10192">
    <property type="entry name" value="MOLYBDOPTERIN BIOSYNTHESIS PROTEIN"/>
    <property type="match status" value="1"/>
</dbReference>
<dbReference type="InterPro" id="IPR036425">
    <property type="entry name" value="MoaB/Mog-like_dom_sf"/>
</dbReference>
<evidence type="ECO:0000256" key="3">
    <source>
        <dbReference type="ARBA" id="ARBA00010763"/>
    </source>
</evidence>
<dbReference type="CDD" id="cd00887">
    <property type="entry name" value="MoeA"/>
    <property type="match status" value="1"/>
</dbReference>
<dbReference type="InterPro" id="IPR001453">
    <property type="entry name" value="MoaB/Mog_dom"/>
</dbReference>
<organism evidence="8 9">
    <name type="scientific">Shivajiella indica</name>
    <dbReference type="NCBI Taxonomy" id="872115"/>
    <lineage>
        <taxon>Bacteria</taxon>
        <taxon>Pseudomonadati</taxon>
        <taxon>Bacteroidota</taxon>
        <taxon>Cytophagia</taxon>
        <taxon>Cytophagales</taxon>
        <taxon>Cyclobacteriaceae</taxon>
        <taxon>Shivajiella</taxon>
    </lineage>
</organism>
<evidence type="ECO:0000313" key="9">
    <source>
        <dbReference type="Proteomes" id="UP001597414"/>
    </source>
</evidence>
<evidence type="ECO:0000256" key="2">
    <source>
        <dbReference type="ARBA" id="ARBA00005046"/>
    </source>
</evidence>
<dbReference type="Proteomes" id="UP001597414">
    <property type="component" value="Unassembled WGS sequence"/>
</dbReference>
<dbReference type="SUPFAM" id="SSF63882">
    <property type="entry name" value="MoeA N-terminal region -like"/>
    <property type="match status" value="1"/>
</dbReference>
<dbReference type="InterPro" id="IPR036135">
    <property type="entry name" value="MoeA_linker/N_sf"/>
</dbReference>
<gene>
    <name evidence="8" type="ORF">ACFSKV_07470</name>
</gene>
<evidence type="ECO:0000256" key="4">
    <source>
        <dbReference type="ARBA" id="ARBA00023150"/>
    </source>
</evidence>
<protein>
    <recommendedName>
        <fullName evidence="6">Molybdopterin molybdenumtransferase</fullName>
        <ecNumber evidence="6">2.10.1.1</ecNumber>
    </recommendedName>
</protein>
<dbReference type="SMART" id="SM00852">
    <property type="entry name" value="MoCF_biosynth"/>
    <property type="match status" value="1"/>
</dbReference>
<evidence type="ECO:0000256" key="5">
    <source>
        <dbReference type="ARBA" id="ARBA00047317"/>
    </source>
</evidence>
<dbReference type="Gene3D" id="3.90.105.10">
    <property type="entry name" value="Molybdopterin biosynthesis moea protein, domain 2"/>
    <property type="match status" value="1"/>
</dbReference>
<dbReference type="InterPro" id="IPR036688">
    <property type="entry name" value="MoeA_C_domain_IV_sf"/>
</dbReference>
<comment type="similarity">
    <text evidence="3 6">Belongs to the MoeA family.</text>
</comment>
<dbReference type="PANTHER" id="PTHR10192:SF5">
    <property type="entry name" value="GEPHYRIN"/>
    <property type="match status" value="1"/>
</dbReference>
<accession>A0ABW5B992</accession>
<dbReference type="InterPro" id="IPR008284">
    <property type="entry name" value="MoCF_biosynth_CS"/>
</dbReference>
<dbReference type="Pfam" id="PF03454">
    <property type="entry name" value="MoeA_C"/>
    <property type="match status" value="1"/>
</dbReference>
<evidence type="ECO:0000256" key="6">
    <source>
        <dbReference type="RuleBase" id="RU365090"/>
    </source>
</evidence>
<comment type="caution">
    <text evidence="8">The sequence shown here is derived from an EMBL/GenBank/DDBJ whole genome shotgun (WGS) entry which is preliminary data.</text>
</comment>
<proteinExistence type="inferred from homology"/>
<dbReference type="InterPro" id="IPR038987">
    <property type="entry name" value="MoeA-like"/>
</dbReference>
<comment type="catalytic activity">
    <reaction evidence="5">
        <text>adenylyl-molybdopterin + molybdate = Mo-molybdopterin + AMP + H(+)</text>
        <dbReference type="Rhea" id="RHEA:35047"/>
        <dbReference type="ChEBI" id="CHEBI:15378"/>
        <dbReference type="ChEBI" id="CHEBI:36264"/>
        <dbReference type="ChEBI" id="CHEBI:62727"/>
        <dbReference type="ChEBI" id="CHEBI:71302"/>
        <dbReference type="ChEBI" id="CHEBI:456215"/>
        <dbReference type="EC" id="2.10.1.1"/>
    </reaction>
</comment>
<feature type="domain" description="MoaB/Mog" evidence="7">
    <location>
        <begin position="175"/>
        <end position="313"/>
    </location>
</feature>
<dbReference type="EC" id="2.10.1.1" evidence="6"/>
<evidence type="ECO:0000256" key="1">
    <source>
        <dbReference type="ARBA" id="ARBA00002901"/>
    </source>
</evidence>
<comment type="pathway">
    <text evidence="2 6">Cofactor biosynthesis; molybdopterin biosynthesis.</text>
</comment>
<comment type="function">
    <text evidence="1 6">Catalyzes the insertion of molybdate into adenylated molybdopterin with the concomitant release of AMP.</text>
</comment>
<dbReference type="SUPFAM" id="SSF53218">
    <property type="entry name" value="Molybdenum cofactor biosynthesis proteins"/>
    <property type="match status" value="1"/>
</dbReference>
<keyword evidence="6" id="KW-0500">Molybdenum</keyword>
<dbReference type="SUPFAM" id="SSF63867">
    <property type="entry name" value="MoeA C-terminal domain-like"/>
    <property type="match status" value="1"/>
</dbReference>
<dbReference type="EMBL" id="JBHUIV010000010">
    <property type="protein sequence ID" value="MFD2201400.1"/>
    <property type="molecule type" value="Genomic_DNA"/>
</dbReference>
<keyword evidence="9" id="KW-1185">Reference proteome</keyword>
<dbReference type="InterPro" id="IPR005110">
    <property type="entry name" value="MoeA_linker/N"/>
</dbReference>
<dbReference type="Gene3D" id="3.40.980.10">
    <property type="entry name" value="MoaB/Mog-like domain"/>
    <property type="match status" value="1"/>
</dbReference>
<dbReference type="NCBIfam" id="TIGR00177">
    <property type="entry name" value="molyb_syn"/>
    <property type="match status" value="1"/>
</dbReference>
<dbReference type="Pfam" id="PF00994">
    <property type="entry name" value="MoCF_biosynth"/>
    <property type="match status" value="1"/>
</dbReference>
<keyword evidence="6" id="KW-0460">Magnesium</keyword>
<dbReference type="Pfam" id="PF03453">
    <property type="entry name" value="MoeA_N"/>
    <property type="match status" value="1"/>
</dbReference>
<sequence length="393" mass="43474">MISVIQAKNLLQSHFIRGKIQEMPLVESLGLFLAKDIQSPLDIPFFDNSAMDGYAIAWNDTHPIRKLRRETKIRAGEMQGINLEENEAIRIFTGAPVPKGADTIIPQEWVKLEGDHLSFDIEKFVKGSNLRKQGAQNRAGDLIAKKGAAITPGMIGLLASVGIGNIPVFTPPSVGIILTGDELEDVGNPLEFGKVYDANGPVLQSYLYQFGIKHVELAKAVDDPIQLQKTIDAFINKHDILIISGGISVGDFDYVKSGLEKAGVKELFYKVKQKPGKPLFVGQRSNQWIFALPGNPASTLTCFNQYVKPCLLNWIGKENPWEPLGYFPLDREFRKKQGLTFFLKAKIKDGVLEILPGQESFNLISFGSANCIAEVHEDVEHLSAGTKIPVYSW</sequence>
<keyword evidence="6" id="KW-0808">Transferase</keyword>
<keyword evidence="4 6" id="KW-0501">Molybdenum cofactor biosynthesis</keyword>
<evidence type="ECO:0000313" key="8">
    <source>
        <dbReference type="EMBL" id="MFD2201400.1"/>
    </source>
</evidence>
<evidence type="ECO:0000259" key="7">
    <source>
        <dbReference type="SMART" id="SM00852"/>
    </source>
</evidence>
<reference evidence="9" key="1">
    <citation type="journal article" date="2019" name="Int. J. Syst. Evol. Microbiol.">
        <title>The Global Catalogue of Microorganisms (GCM) 10K type strain sequencing project: providing services to taxonomists for standard genome sequencing and annotation.</title>
        <authorList>
            <consortium name="The Broad Institute Genomics Platform"/>
            <consortium name="The Broad Institute Genome Sequencing Center for Infectious Disease"/>
            <person name="Wu L."/>
            <person name="Ma J."/>
        </authorList>
    </citation>
    <scope>NUCLEOTIDE SEQUENCE [LARGE SCALE GENOMIC DNA]</scope>
    <source>
        <strain evidence="9">KCTC 19812</strain>
    </source>
</reference>
<dbReference type="RefSeq" id="WP_380801318.1">
    <property type="nucleotide sequence ID" value="NZ_JBHUIV010000010.1"/>
</dbReference>
<name>A0ABW5B992_9BACT</name>
<dbReference type="Gene3D" id="2.40.340.10">
    <property type="entry name" value="MoeA, C-terminal, domain IV"/>
    <property type="match status" value="1"/>
</dbReference>
<dbReference type="PROSITE" id="PS01079">
    <property type="entry name" value="MOCF_BIOSYNTHESIS_2"/>
    <property type="match status" value="1"/>
</dbReference>
<comment type="cofactor">
    <cofactor evidence="6">
        <name>Mg(2+)</name>
        <dbReference type="ChEBI" id="CHEBI:18420"/>
    </cofactor>
</comment>